<sequence>MSRWLLIGLGLAVFALGLIATAPSTLIDARLAQASAGALRLAEASGTLWSGTGQIEILDVNRRSGIAKSIAWKIRPAYLLRGKLRYEVTLDRAPRHFPVTITPSRIEVEDADIDLPAAALGLGIPKLAPLGLTGDMLLHIARLTFGRDSIQGNATLQWRGAGSAFTRVSPLGDYELRLDGDGATVRTSLRTVQGPLQLDGEGSWYGGGNLAFSGTAHIPPQHQQQLAPLLRMIAVERGDGSFALQLK</sequence>
<reference evidence="11" key="1">
    <citation type="submission" date="2021-04" db="EMBL/GenBank/DDBJ databases">
        <authorList>
            <person name="Hornung B."/>
        </authorList>
    </citation>
    <scope>NUCLEOTIDE SEQUENCE</scope>
    <source>
        <strain evidence="11">G5G6</strain>
    </source>
</reference>
<keyword evidence="8" id="KW-0653">Protein transport</keyword>
<evidence type="ECO:0000256" key="7">
    <source>
        <dbReference type="ARBA" id="ARBA00022692"/>
    </source>
</evidence>
<dbReference type="AlphaFoldDB" id="A0A916J3W6"/>
<dbReference type="Proteomes" id="UP000742786">
    <property type="component" value="Unassembled WGS sequence"/>
</dbReference>
<dbReference type="Pfam" id="PF01203">
    <property type="entry name" value="T2SSN"/>
    <property type="match status" value="1"/>
</dbReference>
<dbReference type="GO" id="GO:0015627">
    <property type="term" value="C:type II protein secretion system complex"/>
    <property type="evidence" value="ECO:0007669"/>
    <property type="project" value="InterPro"/>
</dbReference>
<evidence type="ECO:0000256" key="6">
    <source>
        <dbReference type="ARBA" id="ARBA00022519"/>
    </source>
</evidence>
<dbReference type="InterPro" id="IPR022792">
    <property type="entry name" value="T2SS_protein-GspN"/>
</dbReference>
<proteinExistence type="inferred from homology"/>
<comment type="subcellular location">
    <subcellularLocation>
        <location evidence="1">Cell inner membrane</location>
    </subcellularLocation>
</comment>
<organism evidence="11 12">
    <name type="scientific">Georgfuchsia toluolica</name>
    <dbReference type="NCBI Taxonomy" id="424218"/>
    <lineage>
        <taxon>Bacteria</taxon>
        <taxon>Pseudomonadati</taxon>
        <taxon>Pseudomonadota</taxon>
        <taxon>Betaproteobacteria</taxon>
        <taxon>Nitrosomonadales</taxon>
        <taxon>Sterolibacteriaceae</taxon>
        <taxon>Georgfuchsia</taxon>
    </lineage>
</organism>
<accession>A0A916J3W6</accession>
<evidence type="ECO:0000256" key="5">
    <source>
        <dbReference type="ARBA" id="ARBA00022475"/>
    </source>
</evidence>
<keyword evidence="7" id="KW-0812">Transmembrane</keyword>
<dbReference type="EMBL" id="CAJQUM010000001">
    <property type="protein sequence ID" value="CAG4883518.1"/>
    <property type="molecule type" value="Genomic_DNA"/>
</dbReference>
<evidence type="ECO:0000256" key="1">
    <source>
        <dbReference type="ARBA" id="ARBA00004533"/>
    </source>
</evidence>
<evidence type="ECO:0000256" key="2">
    <source>
        <dbReference type="ARBA" id="ARBA00007208"/>
    </source>
</evidence>
<comment type="caution">
    <text evidence="11">The sequence shown here is derived from an EMBL/GenBank/DDBJ whole genome shotgun (WGS) entry which is preliminary data.</text>
</comment>
<evidence type="ECO:0000256" key="9">
    <source>
        <dbReference type="ARBA" id="ARBA00023136"/>
    </source>
</evidence>
<keyword evidence="5" id="KW-1003">Cell membrane</keyword>
<keyword evidence="12" id="KW-1185">Reference proteome</keyword>
<evidence type="ECO:0000313" key="12">
    <source>
        <dbReference type="Proteomes" id="UP000742786"/>
    </source>
</evidence>
<name>A0A916J3W6_9PROT</name>
<protein>
    <recommendedName>
        <fullName evidence="3">Type II secretion system protein N</fullName>
    </recommendedName>
    <alternativeName>
        <fullName evidence="10">General secretion pathway protein N</fullName>
    </alternativeName>
</protein>
<keyword evidence="6" id="KW-0997">Cell inner membrane</keyword>
<keyword evidence="9" id="KW-0472">Membrane</keyword>
<comment type="similarity">
    <text evidence="2">Belongs to the GSP N family.</text>
</comment>
<evidence type="ECO:0000256" key="3">
    <source>
        <dbReference type="ARBA" id="ARBA00021563"/>
    </source>
</evidence>
<evidence type="ECO:0000313" key="11">
    <source>
        <dbReference type="EMBL" id="CAG4883518.1"/>
    </source>
</evidence>
<gene>
    <name evidence="11" type="ORF">GTOL_11401</name>
</gene>
<evidence type="ECO:0000256" key="4">
    <source>
        <dbReference type="ARBA" id="ARBA00022448"/>
    </source>
</evidence>
<dbReference type="GO" id="GO:0015628">
    <property type="term" value="P:protein secretion by the type II secretion system"/>
    <property type="evidence" value="ECO:0007669"/>
    <property type="project" value="InterPro"/>
</dbReference>
<evidence type="ECO:0000256" key="10">
    <source>
        <dbReference type="ARBA" id="ARBA00030772"/>
    </source>
</evidence>
<keyword evidence="4" id="KW-0813">Transport</keyword>
<dbReference type="GO" id="GO:0005886">
    <property type="term" value="C:plasma membrane"/>
    <property type="evidence" value="ECO:0007669"/>
    <property type="project" value="UniProtKB-SubCell"/>
</dbReference>
<dbReference type="RefSeq" id="WP_220635478.1">
    <property type="nucleotide sequence ID" value="NZ_CAJQUM010000001.1"/>
</dbReference>
<evidence type="ECO:0000256" key="8">
    <source>
        <dbReference type="ARBA" id="ARBA00022927"/>
    </source>
</evidence>